<dbReference type="Gene3D" id="3.90.226.10">
    <property type="entry name" value="2-enoyl-CoA Hydratase, Chain A, domain 1"/>
    <property type="match status" value="1"/>
</dbReference>
<dbReference type="CDD" id="cd06558">
    <property type="entry name" value="crotonase-like"/>
    <property type="match status" value="1"/>
</dbReference>
<gene>
    <name evidence="10 11 12" type="primary">LOC101858174</name>
</gene>
<dbReference type="SUPFAM" id="SSF52096">
    <property type="entry name" value="ClpP/crotonase"/>
    <property type="match status" value="1"/>
</dbReference>
<dbReference type="GO" id="GO:0016787">
    <property type="term" value="F:hydrolase activity"/>
    <property type="evidence" value="ECO:0007669"/>
    <property type="project" value="UniProtKB-KW"/>
</dbReference>
<sequence>MFQRPCLRLRVLLQHIRAAQMSSQAEEEILFQARNHVGVVTMNRPKALNALNLSMVRKMYSKMLAWETDPNIALVVIRGAGGKAFCAGGDIRAVTDAGRKGDPLSQNFFKEEYILNHKIGSYSKPYVALIDGITMGGGVGLSVHGMFRVATEKTMFAMPETAVGLFPDVGGGHFLPQLEGKLGIYLALTGVRLRGRDISTVGIATHFVESSKLEELQDKLSSLSSSVGKEDVAAVLNDFQNQSQLDVDKEFSLKPNMEKINRLFAGDSMEAIFAALEKDGSDWSIAQLDTLKKMSPTSMKITLRLLLEGKGRSLAEDLQVEYRLSQRCVEDRDFYEGVRAVLIDKDNSPQWNPASIKDVAASKVDWYFSPLDAKRELVL</sequence>
<name>A0ABM0ZXC4_APLCA</name>
<evidence type="ECO:0000313" key="9">
    <source>
        <dbReference type="Proteomes" id="UP000694888"/>
    </source>
</evidence>
<evidence type="ECO:0000256" key="5">
    <source>
        <dbReference type="ARBA" id="ARBA00022801"/>
    </source>
</evidence>
<comment type="similarity">
    <text evidence="2">Belongs to the enoyl-CoA hydratase/isomerase family.</text>
</comment>
<evidence type="ECO:0000256" key="6">
    <source>
        <dbReference type="ARBA" id="ARBA00024871"/>
    </source>
</evidence>
<dbReference type="RefSeq" id="XP_012936440.1">
    <property type="nucleotide sequence ID" value="XM_013080986.2"/>
</dbReference>
<evidence type="ECO:0000256" key="1">
    <source>
        <dbReference type="ARBA" id="ARBA00001709"/>
    </source>
</evidence>
<dbReference type="Pfam" id="PF16113">
    <property type="entry name" value="ECH_2"/>
    <property type="match status" value="1"/>
</dbReference>
<keyword evidence="5 10" id="KW-0378">Hydrolase</keyword>
<accession>A0ABM0ZXC4</accession>
<dbReference type="InterPro" id="IPR032259">
    <property type="entry name" value="HIBYL-CoA-H"/>
</dbReference>
<dbReference type="RefSeq" id="XP_012936439.1">
    <property type="nucleotide sequence ID" value="XM_013080985.2"/>
</dbReference>
<feature type="domain" description="Enoyl-CoA hydratase/isomerase" evidence="8">
    <location>
        <begin position="37"/>
        <end position="368"/>
    </location>
</feature>
<evidence type="ECO:0000313" key="12">
    <source>
        <dbReference type="RefSeq" id="XP_035824935.1"/>
    </source>
</evidence>
<keyword evidence="9" id="KW-1185">Reference proteome</keyword>
<dbReference type="EC" id="3.1.2.4" evidence="3"/>
<dbReference type="PANTHER" id="PTHR43176:SF3">
    <property type="entry name" value="3-HYDROXYISOBUTYRYL-COA HYDROLASE, MITOCHONDRIAL"/>
    <property type="match status" value="1"/>
</dbReference>
<proteinExistence type="inferred from homology"/>
<organism evidence="9 11">
    <name type="scientific">Aplysia californica</name>
    <name type="common">California sea hare</name>
    <dbReference type="NCBI Taxonomy" id="6500"/>
    <lineage>
        <taxon>Eukaryota</taxon>
        <taxon>Metazoa</taxon>
        <taxon>Spiralia</taxon>
        <taxon>Lophotrochozoa</taxon>
        <taxon>Mollusca</taxon>
        <taxon>Gastropoda</taxon>
        <taxon>Heterobranchia</taxon>
        <taxon>Euthyneura</taxon>
        <taxon>Tectipleura</taxon>
        <taxon>Aplysiida</taxon>
        <taxon>Aplysioidea</taxon>
        <taxon>Aplysiidae</taxon>
        <taxon>Aplysia</taxon>
    </lineage>
</organism>
<dbReference type="GeneID" id="101858174"/>
<dbReference type="Proteomes" id="UP000694888">
    <property type="component" value="Unplaced"/>
</dbReference>
<evidence type="ECO:0000256" key="2">
    <source>
        <dbReference type="ARBA" id="ARBA00005254"/>
    </source>
</evidence>
<protein>
    <recommendedName>
        <fullName evidence="4">3-hydroxyisobutyryl-CoA hydrolase, mitochondrial</fullName>
        <ecNumber evidence="3">3.1.2.4</ecNumber>
    </recommendedName>
    <alternativeName>
        <fullName evidence="7">3-hydroxyisobutyryl-coenzyme A hydrolase</fullName>
    </alternativeName>
</protein>
<dbReference type="InterPro" id="IPR029045">
    <property type="entry name" value="ClpP/crotonase-like_dom_sf"/>
</dbReference>
<reference evidence="10 11" key="1">
    <citation type="submission" date="2025-05" db="UniProtKB">
        <authorList>
            <consortium name="RefSeq"/>
        </authorList>
    </citation>
    <scope>IDENTIFICATION</scope>
</reference>
<dbReference type="InterPro" id="IPR045004">
    <property type="entry name" value="ECH_dom"/>
</dbReference>
<dbReference type="PANTHER" id="PTHR43176">
    <property type="entry name" value="3-HYDROXYISOBUTYRYL-COA HYDROLASE-RELATED"/>
    <property type="match status" value="1"/>
</dbReference>
<evidence type="ECO:0000259" key="8">
    <source>
        <dbReference type="Pfam" id="PF16113"/>
    </source>
</evidence>
<dbReference type="NCBIfam" id="NF004127">
    <property type="entry name" value="PRK05617.1"/>
    <property type="match status" value="1"/>
</dbReference>
<dbReference type="RefSeq" id="XP_035824935.1">
    <property type="nucleotide sequence ID" value="XM_035969042.1"/>
</dbReference>
<evidence type="ECO:0000256" key="7">
    <source>
        <dbReference type="ARBA" id="ARBA00031181"/>
    </source>
</evidence>
<evidence type="ECO:0000256" key="3">
    <source>
        <dbReference type="ARBA" id="ARBA00011915"/>
    </source>
</evidence>
<evidence type="ECO:0000313" key="10">
    <source>
        <dbReference type="RefSeq" id="XP_012936439.1"/>
    </source>
</evidence>
<evidence type="ECO:0000313" key="11">
    <source>
        <dbReference type="RefSeq" id="XP_012936440.1"/>
    </source>
</evidence>
<comment type="function">
    <text evidence="6">Hydrolyzes 3-hydroxyisobutyryl-CoA (HIBYL-CoA), a saline catabolite. Has high activity toward isobutyryl-CoA. Could be an isobutyryl-CoA dehydrogenase that functions in valine catabolism. Also hydrolyzes 3-hydroxypropanoyl-CoA.</text>
</comment>
<comment type="catalytic activity">
    <reaction evidence="1">
        <text>3-hydroxy-2-methylpropanoyl-CoA + H2O = 3-hydroxy-2-methylpropanoate + CoA + H(+)</text>
        <dbReference type="Rhea" id="RHEA:20888"/>
        <dbReference type="ChEBI" id="CHEBI:11805"/>
        <dbReference type="ChEBI" id="CHEBI:15377"/>
        <dbReference type="ChEBI" id="CHEBI:15378"/>
        <dbReference type="ChEBI" id="CHEBI:57287"/>
        <dbReference type="ChEBI" id="CHEBI:57340"/>
        <dbReference type="EC" id="3.1.2.4"/>
    </reaction>
</comment>
<evidence type="ECO:0000256" key="4">
    <source>
        <dbReference type="ARBA" id="ARBA00016714"/>
    </source>
</evidence>